<dbReference type="EMBL" id="JAAIJR010000319">
    <property type="protein sequence ID" value="NEX23785.1"/>
    <property type="molecule type" value="Genomic_DNA"/>
</dbReference>
<proteinExistence type="predicted"/>
<comment type="caution">
    <text evidence="1">The sequence shown here is derived from an EMBL/GenBank/DDBJ whole genome shotgun (WGS) entry which is preliminary data.</text>
</comment>
<reference evidence="1 2" key="2">
    <citation type="submission" date="2020-02" db="EMBL/GenBank/DDBJ databases">
        <title>Genome sequences of Thiorhodococcus mannitoliphagus and Thiorhodococcus minor, purple sulfur photosynthetic bacteria in the gammaproteobacterial family, Chromatiaceae.</title>
        <authorList>
            <person name="Aviles F.A."/>
            <person name="Meyer T.E."/>
            <person name="Kyndt J.A."/>
        </authorList>
    </citation>
    <scope>NUCLEOTIDE SEQUENCE [LARGE SCALE GENOMIC DNA]</scope>
    <source>
        <strain evidence="1 2">DSM 18266</strain>
    </source>
</reference>
<organism evidence="1 2">
    <name type="scientific">Thiorhodococcus mannitoliphagus</name>
    <dbReference type="NCBI Taxonomy" id="329406"/>
    <lineage>
        <taxon>Bacteria</taxon>
        <taxon>Pseudomonadati</taxon>
        <taxon>Pseudomonadota</taxon>
        <taxon>Gammaproteobacteria</taxon>
        <taxon>Chromatiales</taxon>
        <taxon>Chromatiaceae</taxon>
        <taxon>Thiorhodococcus</taxon>
    </lineage>
</organism>
<dbReference type="AlphaFoldDB" id="A0A6P1E8J6"/>
<keyword evidence="2" id="KW-1185">Reference proteome</keyword>
<evidence type="ECO:0000313" key="1">
    <source>
        <dbReference type="EMBL" id="NEX23785.1"/>
    </source>
</evidence>
<dbReference type="Gene3D" id="3.90.1570.10">
    <property type="entry name" value="tt1808, chain A"/>
    <property type="match status" value="1"/>
</dbReference>
<reference evidence="2" key="1">
    <citation type="journal article" date="2020" name="Microbiol. Resour. Announc.">
        <title>Draft Genome Sequences of Thiorhodococcus mannitoliphagus and Thiorhodococcus minor, Purple Sulfur Photosynthetic Bacteria in the Gammaproteobacterial Family Chromatiaceae.</title>
        <authorList>
            <person name="Aviles F.A."/>
            <person name="Meyer T.E."/>
            <person name="Kyndt J.A."/>
        </authorList>
    </citation>
    <scope>NUCLEOTIDE SEQUENCE [LARGE SCALE GENOMIC DNA]</scope>
    <source>
        <strain evidence="2">DSM 18266</strain>
    </source>
</reference>
<evidence type="ECO:0000313" key="2">
    <source>
        <dbReference type="Proteomes" id="UP000471640"/>
    </source>
</evidence>
<name>A0A6P1E8J6_9GAMM</name>
<sequence>MQAIKTAVTRAEYLRFDEDSLSKHEFCHGEILAMTGGTFNHAKIGLNITSHRYGLLRGKPCQAHE</sequence>
<dbReference type="InterPro" id="IPR012296">
    <property type="entry name" value="Nuclease_put_TT1808"/>
</dbReference>
<protein>
    <submittedName>
        <fullName evidence="1">Uncharacterized protein</fullName>
    </submittedName>
</protein>
<dbReference type="Proteomes" id="UP000471640">
    <property type="component" value="Unassembled WGS sequence"/>
</dbReference>
<accession>A0A6P1E8J6</accession>
<dbReference type="RefSeq" id="WP_164657194.1">
    <property type="nucleotide sequence ID" value="NZ_JAAIJR010000319.1"/>
</dbReference>
<gene>
    <name evidence="1" type="ORF">G3480_26565</name>
</gene>